<gene>
    <name evidence="2" type="ORF">Esi_0393_0019</name>
</gene>
<dbReference type="InParanoid" id="D7G046"/>
<feature type="compositionally biased region" description="Polar residues" evidence="1">
    <location>
        <begin position="89"/>
        <end position="98"/>
    </location>
</feature>
<dbReference type="AlphaFoldDB" id="D7G046"/>
<dbReference type="EMBL" id="FN648590">
    <property type="protein sequence ID" value="CBJ32928.1"/>
    <property type="molecule type" value="Genomic_DNA"/>
</dbReference>
<protein>
    <submittedName>
        <fullName evidence="2">Uncharacterized protein</fullName>
    </submittedName>
</protein>
<dbReference type="EMBL" id="FN649751">
    <property type="protein sequence ID" value="CBJ32928.1"/>
    <property type="molecule type" value="Genomic_DNA"/>
</dbReference>
<reference evidence="2 3" key="1">
    <citation type="journal article" date="2010" name="Nature">
        <title>The Ectocarpus genome and the independent evolution of multicellularity in brown algae.</title>
        <authorList>
            <person name="Cock J.M."/>
            <person name="Sterck L."/>
            <person name="Rouze P."/>
            <person name="Scornet D."/>
            <person name="Allen A.E."/>
            <person name="Amoutzias G."/>
            <person name="Anthouard V."/>
            <person name="Artiguenave F."/>
            <person name="Aury J.M."/>
            <person name="Badger J.H."/>
            <person name="Beszteri B."/>
            <person name="Billiau K."/>
            <person name="Bonnet E."/>
            <person name="Bothwell J.H."/>
            <person name="Bowler C."/>
            <person name="Boyen C."/>
            <person name="Brownlee C."/>
            <person name="Carrano C.J."/>
            <person name="Charrier B."/>
            <person name="Cho G.Y."/>
            <person name="Coelho S.M."/>
            <person name="Collen J."/>
            <person name="Corre E."/>
            <person name="Da Silva C."/>
            <person name="Delage L."/>
            <person name="Delaroque N."/>
            <person name="Dittami S.M."/>
            <person name="Doulbeau S."/>
            <person name="Elias M."/>
            <person name="Farnham G."/>
            <person name="Gachon C.M."/>
            <person name="Gschloessl B."/>
            <person name="Heesch S."/>
            <person name="Jabbari K."/>
            <person name="Jubin C."/>
            <person name="Kawai H."/>
            <person name="Kimura K."/>
            <person name="Kloareg B."/>
            <person name="Kupper F.C."/>
            <person name="Lang D."/>
            <person name="Le Bail A."/>
            <person name="Leblanc C."/>
            <person name="Lerouge P."/>
            <person name="Lohr M."/>
            <person name="Lopez P.J."/>
            <person name="Martens C."/>
            <person name="Maumus F."/>
            <person name="Michel G."/>
            <person name="Miranda-Saavedra D."/>
            <person name="Morales J."/>
            <person name="Moreau H."/>
            <person name="Motomura T."/>
            <person name="Nagasato C."/>
            <person name="Napoli C.A."/>
            <person name="Nelson D.R."/>
            <person name="Nyvall-Collen P."/>
            <person name="Peters A.F."/>
            <person name="Pommier C."/>
            <person name="Potin P."/>
            <person name="Poulain J."/>
            <person name="Quesneville H."/>
            <person name="Read B."/>
            <person name="Rensing S.A."/>
            <person name="Ritter A."/>
            <person name="Rousvoal S."/>
            <person name="Samanta M."/>
            <person name="Samson G."/>
            <person name="Schroeder D.C."/>
            <person name="Segurens B."/>
            <person name="Strittmatter M."/>
            <person name="Tonon T."/>
            <person name="Tregear J.W."/>
            <person name="Valentin K."/>
            <person name="von Dassow P."/>
            <person name="Yamagishi T."/>
            <person name="Van de Peer Y."/>
            <person name="Wincker P."/>
        </authorList>
    </citation>
    <scope>NUCLEOTIDE SEQUENCE [LARGE SCALE GENOMIC DNA]</scope>
    <source>
        <strain evidence="3">Ec32 / CCAP1310/4</strain>
    </source>
</reference>
<evidence type="ECO:0000313" key="3">
    <source>
        <dbReference type="Proteomes" id="UP000002630"/>
    </source>
</evidence>
<dbReference type="Proteomes" id="UP000002630">
    <property type="component" value="Linkage Group LG26"/>
</dbReference>
<organism evidence="2 3">
    <name type="scientific">Ectocarpus siliculosus</name>
    <name type="common">Brown alga</name>
    <name type="synonym">Conferva siliculosa</name>
    <dbReference type="NCBI Taxonomy" id="2880"/>
    <lineage>
        <taxon>Eukaryota</taxon>
        <taxon>Sar</taxon>
        <taxon>Stramenopiles</taxon>
        <taxon>Ochrophyta</taxon>
        <taxon>PX clade</taxon>
        <taxon>Phaeophyceae</taxon>
        <taxon>Ectocarpales</taxon>
        <taxon>Ectocarpaceae</taxon>
        <taxon>Ectocarpus</taxon>
    </lineage>
</organism>
<accession>D7G046</accession>
<feature type="compositionally biased region" description="Low complexity" evidence="1">
    <location>
        <begin position="77"/>
        <end position="88"/>
    </location>
</feature>
<evidence type="ECO:0000256" key="1">
    <source>
        <dbReference type="SAM" id="MobiDB-lite"/>
    </source>
</evidence>
<sequence length="98" mass="10906">MTANEEAARVASSYKYKVIPDKAKHTKPQKWRQSNRSQVSRGPTPNRPTNYVMLAGSSSFKGKSDIKPRPWRSTALSRISGRISQRSSAEPTSTPSRS</sequence>
<proteinExistence type="predicted"/>
<evidence type="ECO:0000313" key="2">
    <source>
        <dbReference type="EMBL" id="CBJ32928.1"/>
    </source>
</evidence>
<name>D7G046_ECTSI</name>
<keyword evidence="3" id="KW-1185">Reference proteome</keyword>
<feature type="region of interest" description="Disordered" evidence="1">
    <location>
        <begin position="19"/>
        <end position="98"/>
    </location>
</feature>
<feature type="compositionally biased region" description="Polar residues" evidence="1">
    <location>
        <begin position="31"/>
        <end position="49"/>
    </location>
</feature>